<feature type="compositionally biased region" description="Polar residues" evidence="1">
    <location>
        <begin position="459"/>
        <end position="468"/>
    </location>
</feature>
<evidence type="ECO:0000313" key="2">
    <source>
        <dbReference type="EMBL" id="KAJ8356247.1"/>
    </source>
</evidence>
<accession>A0A9Q1FDJ4</accession>
<name>A0A9Q1FDJ4_SYNKA</name>
<organism evidence="2 3">
    <name type="scientific">Synaphobranchus kaupii</name>
    <name type="common">Kaup's arrowtooth eel</name>
    <dbReference type="NCBI Taxonomy" id="118154"/>
    <lineage>
        <taxon>Eukaryota</taxon>
        <taxon>Metazoa</taxon>
        <taxon>Chordata</taxon>
        <taxon>Craniata</taxon>
        <taxon>Vertebrata</taxon>
        <taxon>Euteleostomi</taxon>
        <taxon>Actinopterygii</taxon>
        <taxon>Neopterygii</taxon>
        <taxon>Teleostei</taxon>
        <taxon>Anguilliformes</taxon>
        <taxon>Synaphobranchidae</taxon>
        <taxon>Synaphobranchus</taxon>
    </lineage>
</organism>
<dbReference type="Proteomes" id="UP001152622">
    <property type="component" value="Chromosome 6"/>
</dbReference>
<reference evidence="2" key="1">
    <citation type="journal article" date="2023" name="Science">
        <title>Genome structures resolve the early diversification of teleost fishes.</title>
        <authorList>
            <person name="Parey E."/>
            <person name="Louis A."/>
            <person name="Montfort J."/>
            <person name="Bouchez O."/>
            <person name="Roques C."/>
            <person name="Iampietro C."/>
            <person name="Lluch J."/>
            <person name="Castinel A."/>
            <person name="Donnadieu C."/>
            <person name="Desvignes T."/>
            <person name="Floi Bucao C."/>
            <person name="Jouanno E."/>
            <person name="Wen M."/>
            <person name="Mejri S."/>
            <person name="Dirks R."/>
            <person name="Jansen H."/>
            <person name="Henkel C."/>
            <person name="Chen W.J."/>
            <person name="Zahm M."/>
            <person name="Cabau C."/>
            <person name="Klopp C."/>
            <person name="Thompson A.W."/>
            <person name="Robinson-Rechavi M."/>
            <person name="Braasch I."/>
            <person name="Lecointre G."/>
            <person name="Bobe J."/>
            <person name="Postlethwait J.H."/>
            <person name="Berthelot C."/>
            <person name="Roest Crollius H."/>
            <person name="Guiguen Y."/>
        </authorList>
    </citation>
    <scope>NUCLEOTIDE SEQUENCE</scope>
    <source>
        <strain evidence="2">WJC10195</strain>
    </source>
</reference>
<feature type="compositionally biased region" description="Low complexity" evidence="1">
    <location>
        <begin position="374"/>
        <end position="383"/>
    </location>
</feature>
<dbReference type="OrthoDB" id="427644at2759"/>
<comment type="caution">
    <text evidence="2">The sequence shown here is derived from an EMBL/GenBank/DDBJ whole genome shotgun (WGS) entry which is preliminary data.</text>
</comment>
<sequence>MLVSSRMAPPLECTHTTLYLHRPIRERSCTGLYAPSGRGRGFICEGRAPPHAPRSGSCEQRGEGPAAQRGGACETAAAVQGGTAADLNWLAIQRHGDRRAGVTVANSGAKVTGQRGRNNGDALSSRCLWRSITWPLRAPTHKFRGPQQGNRWMERTMEGEGTPQRQQRSLDNTEISATQPGSSWTAATSPEPLLLGLEAHFGVPGSRNVCNELGAGRQANSLSDFQTCGSSADLCSELSECDSELCLEDLRDPAGLDLEGCKPRELRGAPPLHASSPAGSPHEEEEPLAQEWEEALPALGEALACSLYGALLMESIGDYGEWEGGHWSPLLEGSSLDSSTPDSPLSPPADDPNLPAGTPTSHTTPIPRAGVGCGRCPSSPSFSGSGGWRNASPFPASLCARPSQRILLLPQRPSEVEEEEEARGEGTASPAEGGDESAASVSDKGSSERPSLTPGESVRNVSSPASGR</sequence>
<keyword evidence="3" id="KW-1185">Reference proteome</keyword>
<dbReference type="EMBL" id="JAINUF010000006">
    <property type="protein sequence ID" value="KAJ8356247.1"/>
    <property type="molecule type" value="Genomic_DNA"/>
</dbReference>
<evidence type="ECO:0000256" key="1">
    <source>
        <dbReference type="SAM" id="MobiDB-lite"/>
    </source>
</evidence>
<feature type="region of interest" description="Disordered" evidence="1">
    <location>
        <begin position="405"/>
        <end position="468"/>
    </location>
</feature>
<proteinExistence type="predicted"/>
<feature type="region of interest" description="Disordered" evidence="1">
    <location>
        <begin position="157"/>
        <end position="188"/>
    </location>
</feature>
<gene>
    <name evidence="2" type="ORF">SKAU_G00190410</name>
</gene>
<feature type="compositionally biased region" description="Polar residues" evidence="1">
    <location>
        <begin position="439"/>
        <end position="450"/>
    </location>
</feature>
<protein>
    <submittedName>
        <fullName evidence="2">Uncharacterized protein</fullName>
    </submittedName>
</protein>
<feature type="compositionally biased region" description="Low complexity" evidence="1">
    <location>
        <begin position="334"/>
        <end position="343"/>
    </location>
</feature>
<feature type="region of interest" description="Disordered" evidence="1">
    <location>
        <begin position="261"/>
        <end position="289"/>
    </location>
</feature>
<evidence type="ECO:0000313" key="3">
    <source>
        <dbReference type="Proteomes" id="UP001152622"/>
    </source>
</evidence>
<feature type="region of interest" description="Disordered" evidence="1">
    <location>
        <begin position="330"/>
        <end position="388"/>
    </location>
</feature>
<dbReference type="AlphaFoldDB" id="A0A9Q1FDJ4"/>
<feature type="compositionally biased region" description="Polar residues" evidence="1">
    <location>
        <begin position="163"/>
        <end position="188"/>
    </location>
</feature>
<feature type="region of interest" description="Disordered" evidence="1">
    <location>
        <begin position="44"/>
        <end position="70"/>
    </location>
</feature>